<feature type="coiled-coil region" evidence="3">
    <location>
        <begin position="481"/>
        <end position="529"/>
    </location>
</feature>
<dbReference type="InterPro" id="IPR009057">
    <property type="entry name" value="Homeodomain-like_sf"/>
</dbReference>
<dbReference type="SUPFAM" id="SSF46689">
    <property type="entry name" value="Homeodomain-like"/>
    <property type="match status" value="1"/>
</dbReference>
<feature type="compositionally biased region" description="Low complexity" evidence="4">
    <location>
        <begin position="72"/>
        <end position="83"/>
    </location>
</feature>
<dbReference type="InterPro" id="IPR001356">
    <property type="entry name" value="HD"/>
</dbReference>
<evidence type="ECO:0000256" key="2">
    <source>
        <dbReference type="RuleBase" id="RU000682"/>
    </source>
</evidence>
<keyword evidence="1 2" id="KW-0539">Nucleus</keyword>
<evidence type="ECO:0000259" key="5">
    <source>
        <dbReference type="PROSITE" id="PS50071"/>
    </source>
</evidence>
<dbReference type="EMBL" id="JAPEIS010000001">
    <property type="protein sequence ID" value="KAJ8070758.1"/>
    <property type="molecule type" value="Genomic_DNA"/>
</dbReference>
<gene>
    <name evidence="6" type="ORF">OCU04_001125</name>
</gene>
<dbReference type="CDD" id="cd00086">
    <property type="entry name" value="homeodomain"/>
    <property type="match status" value="1"/>
</dbReference>
<comment type="caution">
    <text evidence="6">The sequence shown here is derived from an EMBL/GenBank/DDBJ whole genome shotgun (WGS) entry which is preliminary data.</text>
</comment>
<feature type="region of interest" description="Disordered" evidence="4">
    <location>
        <begin position="234"/>
        <end position="273"/>
    </location>
</feature>
<feature type="compositionally biased region" description="Basic and acidic residues" evidence="4">
    <location>
        <begin position="107"/>
        <end position="123"/>
    </location>
</feature>
<evidence type="ECO:0000313" key="6">
    <source>
        <dbReference type="EMBL" id="KAJ8070758.1"/>
    </source>
</evidence>
<dbReference type="AlphaFoldDB" id="A0A9X0DRQ5"/>
<sequence>MMDSERKPARLPRWRSKEVAKLKEIIHRLEKGKMGGPRSAFWQEAANEMNACGYDRQAGAVYVKWHRVIRNTPSKPTKRTSSTIWDVSDSDGIENEEEEDDEEVDEDGAKSDGLPLKELKDDDFTPWTSGNNWSEEEDAIAFECIKSQREREKVLMLEPITAEEIWRMVSKSLASQGFYRKAPNVCRYWNTKGKEKHNFDARTPTVIEKASGETVWISEEQPKQKAWKPYGIRMASRQDNPPSSILENSTENSSQQTNPSAETTLKGAQPSNLSPQQYEILKIQYSKYNHLDNPVVNKLENETGLSREQIRMWYRNQRAIDAKEAELHKQVELPAAKEISKPLLDKPELGAAGSKRHRTSDIGFQRQVEEEPTKRVRYSLGSEGSIESHNTVPVDLKVQGETLDYHPAVSGLNGSSHNNPAVSTIEVQQPSLKPETQQIDTQDHTSQMATVLTVHRQMQQQKMLAAEEHHNQLVLAIIAHKERAAEEHRLLQVAIDAHNERANIEFEAVKAKELELLEQKEILEKAEERISYINRLLDD</sequence>
<feature type="DNA-binding region" description="Homeobox" evidence="1">
    <location>
        <begin position="273"/>
        <end position="325"/>
    </location>
</feature>
<dbReference type="Gene3D" id="1.10.10.60">
    <property type="entry name" value="Homeodomain-like"/>
    <property type="match status" value="1"/>
</dbReference>
<comment type="subcellular location">
    <subcellularLocation>
        <location evidence="1 2">Nucleus</location>
    </subcellularLocation>
</comment>
<proteinExistence type="predicted"/>
<organism evidence="6 7">
    <name type="scientific">Sclerotinia nivalis</name>
    <dbReference type="NCBI Taxonomy" id="352851"/>
    <lineage>
        <taxon>Eukaryota</taxon>
        <taxon>Fungi</taxon>
        <taxon>Dikarya</taxon>
        <taxon>Ascomycota</taxon>
        <taxon>Pezizomycotina</taxon>
        <taxon>Leotiomycetes</taxon>
        <taxon>Helotiales</taxon>
        <taxon>Sclerotiniaceae</taxon>
        <taxon>Sclerotinia</taxon>
    </lineage>
</organism>
<reference evidence="6" key="1">
    <citation type="submission" date="2022-11" db="EMBL/GenBank/DDBJ databases">
        <title>Genome Resource of Sclerotinia nivalis Strain SnTB1, a Plant Pathogen Isolated from American Ginseng.</title>
        <authorList>
            <person name="Fan S."/>
        </authorList>
    </citation>
    <scope>NUCLEOTIDE SEQUENCE</scope>
    <source>
        <strain evidence="6">SnTB1</strain>
    </source>
</reference>
<keyword evidence="3" id="KW-0175">Coiled coil</keyword>
<feature type="region of interest" description="Disordered" evidence="4">
    <location>
        <begin position="72"/>
        <end position="132"/>
    </location>
</feature>
<evidence type="ECO:0000256" key="1">
    <source>
        <dbReference type="PROSITE-ProRule" id="PRU00108"/>
    </source>
</evidence>
<keyword evidence="1 2" id="KW-0238">DNA-binding</keyword>
<feature type="compositionally biased region" description="Polar residues" evidence="4">
    <location>
        <begin position="237"/>
        <end position="263"/>
    </location>
</feature>
<dbReference type="Proteomes" id="UP001152300">
    <property type="component" value="Unassembled WGS sequence"/>
</dbReference>
<keyword evidence="7" id="KW-1185">Reference proteome</keyword>
<evidence type="ECO:0000256" key="4">
    <source>
        <dbReference type="SAM" id="MobiDB-lite"/>
    </source>
</evidence>
<dbReference type="GO" id="GO:0005634">
    <property type="term" value="C:nucleus"/>
    <property type="evidence" value="ECO:0007669"/>
    <property type="project" value="UniProtKB-SubCell"/>
</dbReference>
<accession>A0A9X0DRQ5</accession>
<dbReference type="PROSITE" id="PS50071">
    <property type="entry name" value="HOMEOBOX_2"/>
    <property type="match status" value="1"/>
</dbReference>
<dbReference type="GO" id="GO:0003677">
    <property type="term" value="F:DNA binding"/>
    <property type="evidence" value="ECO:0007669"/>
    <property type="project" value="UniProtKB-UniRule"/>
</dbReference>
<dbReference type="OrthoDB" id="3552094at2759"/>
<evidence type="ECO:0000313" key="7">
    <source>
        <dbReference type="Proteomes" id="UP001152300"/>
    </source>
</evidence>
<feature type="domain" description="Homeobox" evidence="5">
    <location>
        <begin position="271"/>
        <end position="324"/>
    </location>
</feature>
<keyword evidence="1 2" id="KW-0371">Homeobox</keyword>
<feature type="compositionally biased region" description="Acidic residues" evidence="4">
    <location>
        <begin position="88"/>
        <end position="106"/>
    </location>
</feature>
<name>A0A9X0DRQ5_9HELO</name>
<dbReference type="Pfam" id="PF00046">
    <property type="entry name" value="Homeodomain"/>
    <property type="match status" value="1"/>
</dbReference>
<evidence type="ECO:0000256" key="3">
    <source>
        <dbReference type="SAM" id="Coils"/>
    </source>
</evidence>
<dbReference type="SMART" id="SM00389">
    <property type="entry name" value="HOX"/>
    <property type="match status" value="1"/>
</dbReference>
<protein>
    <recommendedName>
        <fullName evidence="5">Homeobox domain-containing protein</fullName>
    </recommendedName>
</protein>